<proteinExistence type="predicted"/>
<organism evidence="1 2">
    <name type="scientific">Loigolactobacillus binensis</name>
    <dbReference type="NCBI Taxonomy" id="2559922"/>
    <lineage>
        <taxon>Bacteria</taxon>
        <taxon>Bacillati</taxon>
        <taxon>Bacillota</taxon>
        <taxon>Bacilli</taxon>
        <taxon>Lactobacillales</taxon>
        <taxon>Lactobacillaceae</taxon>
        <taxon>Loigolactobacillus</taxon>
    </lineage>
</organism>
<protein>
    <submittedName>
        <fullName evidence="1">Uncharacterized protein</fullName>
    </submittedName>
</protein>
<dbReference type="RefSeq" id="WP_137638727.1">
    <property type="nucleotide sequence ID" value="NZ_BJDN01000036.1"/>
</dbReference>
<dbReference type="Proteomes" id="UP001597104">
    <property type="component" value="Unassembled WGS sequence"/>
</dbReference>
<keyword evidence="2" id="KW-1185">Reference proteome</keyword>
<dbReference type="EMBL" id="JBHTIO010000062">
    <property type="protein sequence ID" value="MFD0898727.1"/>
    <property type="molecule type" value="Genomic_DNA"/>
</dbReference>
<evidence type="ECO:0000313" key="2">
    <source>
        <dbReference type="Proteomes" id="UP001597104"/>
    </source>
</evidence>
<reference evidence="2" key="1">
    <citation type="journal article" date="2019" name="Int. J. Syst. Evol. Microbiol.">
        <title>The Global Catalogue of Microorganisms (GCM) 10K type strain sequencing project: providing services to taxonomists for standard genome sequencing and annotation.</title>
        <authorList>
            <consortium name="The Broad Institute Genomics Platform"/>
            <consortium name="The Broad Institute Genome Sequencing Center for Infectious Disease"/>
            <person name="Wu L."/>
            <person name="Ma J."/>
        </authorList>
    </citation>
    <scope>NUCLEOTIDE SEQUENCE [LARGE SCALE GENOMIC DNA]</scope>
    <source>
        <strain evidence="2">CCM 8925</strain>
    </source>
</reference>
<sequence>MNYQINFTNKVKADSVTVACAASYTTLQGKRRMLYTGEAIFQRAAVAPLFLQTGEVALRAMEQIMVGLQQDYQLVKVNFAQPQNTNLLGVPTLQAFGHYLTEHKLLHCVPTHQVNGETVVDTKFIQELRIG</sequence>
<evidence type="ECO:0000313" key="1">
    <source>
        <dbReference type="EMBL" id="MFD0898727.1"/>
    </source>
</evidence>
<name>A0ABW3EH36_9LACO</name>
<accession>A0ABW3EH36</accession>
<gene>
    <name evidence="1" type="ORF">ACFQZ7_13475</name>
</gene>
<comment type="caution">
    <text evidence="1">The sequence shown here is derived from an EMBL/GenBank/DDBJ whole genome shotgun (WGS) entry which is preliminary data.</text>
</comment>